<dbReference type="AlphaFoldDB" id="A0A061GUL3"/>
<evidence type="ECO:0000256" key="7">
    <source>
        <dbReference type="ARBA" id="ARBA00022679"/>
    </source>
</evidence>
<comment type="catalytic activity">
    <reaction evidence="1">
        <text>[E2 ubiquitin-conjugating enzyme]-S-ubiquitinyl-L-cysteine + [acceptor protein]-L-lysine = [E2 ubiquitin-conjugating enzyme]-L-cysteine + [acceptor protein]-N(6)-ubiquitinyl-L-lysine.</text>
        <dbReference type="EC" id="2.3.2.31"/>
    </reaction>
</comment>
<feature type="domain" description="RING-type" evidence="15">
    <location>
        <begin position="333"/>
        <end position="377"/>
    </location>
</feature>
<sequence length="601" mass="68001">MTKTIGIFLAMATTGKEDSNADPEDLHSFISQQLHELMAAHRLESDLDLAFHLQLQEALSASLSLHSSQPPPPPPPPRPSQNDSVISLTSQELSKLQQESLDHKHCLLETQKLKEDLKRQVHDEKFARQLAGIPEGQWAEWGDCFERPLGEGCSKGLQWEETDSEDNDVDVSDDGECEFRIYFKGLIGEEKVKNVKSNLAGIGVAICDFRDNLIYEIKKPLVGVGLSKQAAELKALIEGLSAALSLGLTRVEVFCDYYPIYQYVIRRWPPKQRKISMLVDQVLLLQSKFAYCSPTHVARNDIKYAFKLAREAIDSQVTRPVDQNHGKTVKETCVICLEDTDLGCMFSVDGCMHRYCFSCMKQHVEVKLLHGMVPKCPHENCKSELNVDSCKKFLTPKMIETFKQRLKEASIPVGDKVYCPYPRCSALMSRSEVSEYTKDVLVGAERSGASKCLKCHSLFCINCKVPWHSNMTCLDYKRKNPNPPAEDLKLKSLATMNLWRQCVKCNHMIELSEGCYHMTYVGMSFAIIVGLHGGIRRQLVLVHSGRRIAFGMKIGTPMKRRKRKRRRMTGSRKRRRMTGFISEDSQLLVDSTLTLLSYLSG</sequence>
<keyword evidence="10 13" id="KW-0863">Zinc-finger</keyword>
<dbReference type="UniPathway" id="UPA00143"/>
<dbReference type="OMA" id="CAKFLTP"/>
<dbReference type="GO" id="GO:0006511">
    <property type="term" value="P:ubiquitin-dependent protein catabolic process"/>
    <property type="evidence" value="ECO:0000318"/>
    <property type="project" value="GO_Central"/>
</dbReference>
<evidence type="ECO:0000256" key="9">
    <source>
        <dbReference type="ARBA" id="ARBA00022737"/>
    </source>
</evidence>
<dbReference type="GO" id="GO:0031624">
    <property type="term" value="F:ubiquitin conjugating enzyme binding"/>
    <property type="evidence" value="ECO:0000318"/>
    <property type="project" value="GO_Central"/>
</dbReference>
<dbReference type="STRING" id="3641.A0A061GUL3"/>
<dbReference type="Proteomes" id="UP000026915">
    <property type="component" value="Chromosome 9"/>
</dbReference>
<comment type="pathway">
    <text evidence="4">Protein modification; protein ubiquitination.</text>
</comment>
<dbReference type="InterPro" id="IPR031127">
    <property type="entry name" value="E3_UB_ligase_RBR"/>
</dbReference>
<evidence type="ECO:0000256" key="12">
    <source>
        <dbReference type="ARBA" id="ARBA00022833"/>
    </source>
</evidence>
<dbReference type="GO" id="GO:0000151">
    <property type="term" value="C:ubiquitin ligase complex"/>
    <property type="evidence" value="ECO:0000318"/>
    <property type="project" value="GO_Central"/>
</dbReference>
<organism evidence="17 18">
    <name type="scientific">Theobroma cacao</name>
    <name type="common">Cacao</name>
    <name type="synonym">Cocoa</name>
    <dbReference type="NCBI Taxonomy" id="3641"/>
    <lineage>
        <taxon>Eukaryota</taxon>
        <taxon>Viridiplantae</taxon>
        <taxon>Streptophyta</taxon>
        <taxon>Embryophyta</taxon>
        <taxon>Tracheophyta</taxon>
        <taxon>Spermatophyta</taxon>
        <taxon>Magnoliopsida</taxon>
        <taxon>eudicotyledons</taxon>
        <taxon>Gunneridae</taxon>
        <taxon>Pentapetalae</taxon>
        <taxon>rosids</taxon>
        <taxon>malvids</taxon>
        <taxon>Malvales</taxon>
        <taxon>Malvaceae</taxon>
        <taxon>Byttnerioideae</taxon>
        <taxon>Theobroma</taxon>
    </lineage>
</organism>
<evidence type="ECO:0000259" key="16">
    <source>
        <dbReference type="PROSITE" id="PS51873"/>
    </source>
</evidence>
<reference evidence="17 18" key="1">
    <citation type="journal article" date="2013" name="Genome Biol.">
        <title>The genome sequence of the most widely cultivated cacao type and its use to identify candidate genes regulating pod color.</title>
        <authorList>
            <person name="Motamayor J.C."/>
            <person name="Mockaitis K."/>
            <person name="Schmutz J."/>
            <person name="Haiminen N."/>
            <person name="Iii D.L."/>
            <person name="Cornejo O."/>
            <person name="Findley S.D."/>
            <person name="Zheng P."/>
            <person name="Utro F."/>
            <person name="Royaert S."/>
            <person name="Saski C."/>
            <person name="Jenkins J."/>
            <person name="Podicheti R."/>
            <person name="Zhao M."/>
            <person name="Scheffler B.E."/>
            <person name="Stack J.C."/>
            <person name="Feltus F.A."/>
            <person name="Mustiga G.M."/>
            <person name="Amores F."/>
            <person name="Phillips W."/>
            <person name="Marelli J.P."/>
            <person name="May G.D."/>
            <person name="Shapiro H."/>
            <person name="Ma J."/>
            <person name="Bustamante C.D."/>
            <person name="Schnell R.J."/>
            <person name="Main D."/>
            <person name="Gilbert D."/>
            <person name="Parida L."/>
            <person name="Kuhn D.N."/>
        </authorList>
    </citation>
    <scope>NUCLEOTIDE SEQUENCE [LARGE SCALE GENOMIC DNA]</scope>
    <source>
        <strain evidence="18">cv. Matina 1-6</strain>
    </source>
</reference>
<dbReference type="eggNOG" id="KOG1812">
    <property type="taxonomic scope" value="Eukaryota"/>
</dbReference>
<dbReference type="GO" id="GO:0004523">
    <property type="term" value="F:RNA-DNA hybrid ribonuclease activity"/>
    <property type="evidence" value="ECO:0007669"/>
    <property type="project" value="InterPro"/>
</dbReference>
<evidence type="ECO:0000259" key="15">
    <source>
        <dbReference type="PROSITE" id="PS50089"/>
    </source>
</evidence>
<dbReference type="InterPro" id="IPR002867">
    <property type="entry name" value="IBR_dom"/>
</dbReference>
<dbReference type="Gene3D" id="3.30.40.10">
    <property type="entry name" value="Zinc/RING finger domain, C3HC4 (zinc finger)"/>
    <property type="match status" value="1"/>
</dbReference>
<comment type="function">
    <text evidence="3">Might act as an E3 ubiquitin-protein ligase, or as part of E3 complex, which accepts ubiquitin from specific E2 ubiquitin-conjugating enzymes and then transfers it to substrates.</text>
</comment>
<keyword evidence="18" id="KW-1185">Reference proteome</keyword>
<evidence type="ECO:0000256" key="6">
    <source>
        <dbReference type="ARBA" id="ARBA00012251"/>
    </source>
</evidence>
<evidence type="ECO:0000256" key="11">
    <source>
        <dbReference type="ARBA" id="ARBA00022786"/>
    </source>
</evidence>
<dbReference type="InterPro" id="IPR002156">
    <property type="entry name" value="RNaseH_domain"/>
</dbReference>
<keyword evidence="9" id="KW-0677">Repeat</keyword>
<protein>
    <recommendedName>
        <fullName evidence="6">RBR-type E3 ubiquitin transferase</fullName>
        <ecNumber evidence="6">2.3.2.31</ecNumber>
    </recommendedName>
</protein>
<keyword evidence="11" id="KW-0833">Ubl conjugation pathway</keyword>
<dbReference type="PROSITE" id="PS50089">
    <property type="entry name" value="ZF_RING_2"/>
    <property type="match status" value="1"/>
</dbReference>
<dbReference type="InterPro" id="IPR012337">
    <property type="entry name" value="RNaseH-like_sf"/>
</dbReference>
<dbReference type="SMART" id="SM00647">
    <property type="entry name" value="IBR"/>
    <property type="match status" value="1"/>
</dbReference>
<dbReference type="SUPFAM" id="SSF57850">
    <property type="entry name" value="RING/U-box"/>
    <property type="match status" value="2"/>
</dbReference>
<evidence type="ECO:0000256" key="5">
    <source>
        <dbReference type="ARBA" id="ARBA00005884"/>
    </source>
</evidence>
<dbReference type="PROSITE" id="PS51873">
    <property type="entry name" value="TRIAD"/>
    <property type="match status" value="1"/>
</dbReference>
<dbReference type="GO" id="GO:0008270">
    <property type="term" value="F:zinc ion binding"/>
    <property type="evidence" value="ECO:0007669"/>
    <property type="project" value="UniProtKB-KW"/>
</dbReference>
<evidence type="ECO:0000256" key="13">
    <source>
        <dbReference type="PROSITE-ProRule" id="PRU00175"/>
    </source>
</evidence>
<evidence type="ECO:0000313" key="17">
    <source>
        <dbReference type="EMBL" id="EOY33103.1"/>
    </source>
</evidence>
<dbReference type="InterPro" id="IPR001841">
    <property type="entry name" value="Znf_RING"/>
</dbReference>
<dbReference type="GO" id="GO:0005737">
    <property type="term" value="C:cytoplasm"/>
    <property type="evidence" value="ECO:0000318"/>
    <property type="project" value="GO_Central"/>
</dbReference>
<evidence type="ECO:0000256" key="8">
    <source>
        <dbReference type="ARBA" id="ARBA00022723"/>
    </source>
</evidence>
<dbReference type="GO" id="GO:0016567">
    <property type="term" value="P:protein ubiquitination"/>
    <property type="evidence" value="ECO:0007669"/>
    <property type="project" value="UniProtKB-UniPathway"/>
</dbReference>
<dbReference type="Pfam" id="PF01485">
    <property type="entry name" value="IBR"/>
    <property type="match status" value="1"/>
</dbReference>
<dbReference type="Pfam" id="PF13456">
    <property type="entry name" value="RVT_3"/>
    <property type="match status" value="1"/>
</dbReference>
<dbReference type="Gene3D" id="3.30.420.10">
    <property type="entry name" value="Ribonuclease H-like superfamily/Ribonuclease H"/>
    <property type="match status" value="1"/>
</dbReference>
<comment type="cofactor">
    <cofactor evidence="2">
        <name>Zn(2+)</name>
        <dbReference type="ChEBI" id="CHEBI:29105"/>
    </cofactor>
</comment>
<dbReference type="FunFam" id="3.30.420.10:FF:000076">
    <property type="entry name" value="RBR-type E3 ubiquitin transferase"/>
    <property type="match status" value="1"/>
</dbReference>
<evidence type="ECO:0000256" key="1">
    <source>
        <dbReference type="ARBA" id="ARBA00001798"/>
    </source>
</evidence>
<accession>A0A061GUL3</accession>
<keyword evidence="12" id="KW-0862">Zinc</keyword>
<name>A0A061GUL3_THECC</name>
<feature type="domain" description="RING-type" evidence="16">
    <location>
        <begin position="329"/>
        <end position="562"/>
    </location>
</feature>
<feature type="region of interest" description="Disordered" evidence="14">
    <location>
        <begin position="62"/>
        <end position="84"/>
    </location>
</feature>
<evidence type="ECO:0000256" key="4">
    <source>
        <dbReference type="ARBA" id="ARBA00004906"/>
    </source>
</evidence>
<dbReference type="GO" id="GO:0003676">
    <property type="term" value="F:nucleic acid binding"/>
    <property type="evidence" value="ECO:0007669"/>
    <property type="project" value="InterPro"/>
</dbReference>
<dbReference type="InterPro" id="IPR017907">
    <property type="entry name" value="Znf_RING_CS"/>
</dbReference>
<dbReference type="Gramene" id="EOY33103">
    <property type="protein sequence ID" value="EOY33103"/>
    <property type="gene ID" value="TCM_041093"/>
</dbReference>
<dbReference type="CDD" id="cd22582">
    <property type="entry name" value="BRcat_RBR_unk"/>
    <property type="match status" value="1"/>
</dbReference>
<dbReference type="PANTHER" id="PTHR11685">
    <property type="entry name" value="RBR FAMILY RING FINGER AND IBR DOMAIN-CONTAINING"/>
    <property type="match status" value="1"/>
</dbReference>
<dbReference type="InterPro" id="IPR013083">
    <property type="entry name" value="Znf_RING/FYVE/PHD"/>
</dbReference>
<evidence type="ECO:0000256" key="14">
    <source>
        <dbReference type="SAM" id="MobiDB-lite"/>
    </source>
</evidence>
<comment type="similarity">
    <text evidence="5">Belongs to the RBR family. Ariadne subfamily.</text>
</comment>
<proteinExistence type="inferred from homology"/>
<evidence type="ECO:0000256" key="3">
    <source>
        <dbReference type="ARBA" id="ARBA00003976"/>
    </source>
</evidence>
<dbReference type="FunFam" id="3.30.40.10:FF:000230">
    <property type="entry name" value="RBR-type E3 ubiquitin transferase"/>
    <property type="match status" value="1"/>
</dbReference>
<evidence type="ECO:0000313" key="18">
    <source>
        <dbReference type="Proteomes" id="UP000026915"/>
    </source>
</evidence>
<dbReference type="InterPro" id="IPR036397">
    <property type="entry name" value="RNaseH_sf"/>
</dbReference>
<dbReference type="EC" id="2.3.2.31" evidence="6"/>
<dbReference type="SUPFAM" id="SSF53098">
    <property type="entry name" value="Ribonuclease H-like"/>
    <property type="match status" value="1"/>
</dbReference>
<evidence type="ECO:0000256" key="10">
    <source>
        <dbReference type="ARBA" id="ARBA00022771"/>
    </source>
</evidence>
<dbReference type="InParanoid" id="A0A061GUL3"/>
<dbReference type="PROSITE" id="PS00518">
    <property type="entry name" value="ZF_RING_1"/>
    <property type="match status" value="1"/>
</dbReference>
<evidence type="ECO:0000256" key="2">
    <source>
        <dbReference type="ARBA" id="ARBA00001947"/>
    </source>
</evidence>
<keyword evidence="7" id="KW-0808">Transferase</keyword>
<gene>
    <name evidence="17" type="ORF">TCM_041093</name>
</gene>
<dbReference type="FunCoup" id="A0A061GUL3">
    <property type="interactions" value="663"/>
</dbReference>
<keyword evidence="8" id="KW-0479">Metal-binding</keyword>
<dbReference type="Gene3D" id="1.20.120.1750">
    <property type="match status" value="1"/>
</dbReference>
<dbReference type="InterPro" id="IPR044066">
    <property type="entry name" value="TRIAD_supradom"/>
</dbReference>
<feature type="compositionally biased region" description="Pro residues" evidence="14">
    <location>
        <begin position="69"/>
        <end position="79"/>
    </location>
</feature>
<dbReference type="EMBL" id="CM001887">
    <property type="protein sequence ID" value="EOY33103.1"/>
    <property type="molecule type" value="Genomic_DNA"/>
</dbReference>
<dbReference type="GO" id="GO:0061630">
    <property type="term" value="F:ubiquitin protein ligase activity"/>
    <property type="evidence" value="ECO:0000318"/>
    <property type="project" value="GO_Central"/>
</dbReference>